<sequence length="83" mass="8555">MDTFKSYSSGVTAPASHAAEVTPGAEALSVATRALFVGGRGDLELTMLGGETVKLVGVEPGYHPLRVTHVLSATTATDIVALW</sequence>
<gene>
    <name evidence="1" type="ORF">JET14_06005</name>
</gene>
<protein>
    <submittedName>
        <fullName evidence="1">Uncharacterized protein</fullName>
    </submittedName>
</protein>
<dbReference type="KEGG" id="mlut:JET14_06005"/>
<reference evidence="1 2" key="1">
    <citation type="submission" date="2020-12" db="EMBL/GenBank/DDBJ databases">
        <authorList>
            <person name="Zheng R.K."/>
            <person name="Sun C.M."/>
        </authorList>
    </citation>
    <scope>NUCLEOTIDE SEQUENCE [LARGE SCALE GENOMIC DNA]</scope>
    <source>
        <strain evidence="1 2">ZRK001</strain>
    </source>
</reference>
<dbReference type="Proteomes" id="UP000596083">
    <property type="component" value="Chromosome"/>
</dbReference>
<accession>A0A7T7HM26</accession>
<dbReference type="RefSeq" id="WP_200337241.1">
    <property type="nucleotide sequence ID" value="NZ_CP066786.1"/>
</dbReference>
<name>A0A7T7HM26_9HYPH</name>
<evidence type="ECO:0000313" key="1">
    <source>
        <dbReference type="EMBL" id="QQM31721.1"/>
    </source>
</evidence>
<dbReference type="EMBL" id="CP066786">
    <property type="protein sequence ID" value="QQM31721.1"/>
    <property type="molecule type" value="Genomic_DNA"/>
</dbReference>
<proteinExistence type="predicted"/>
<organism evidence="1 2">
    <name type="scientific">Martelella lutilitoris</name>
    <dbReference type="NCBI Taxonomy" id="2583532"/>
    <lineage>
        <taxon>Bacteria</taxon>
        <taxon>Pseudomonadati</taxon>
        <taxon>Pseudomonadota</taxon>
        <taxon>Alphaproteobacteria</taxon>
        <taxon>Hyphomicrobiales</taxon>
        <taxon>Aurantimonadaceae</taxon>
        <taxon>Martelella</taxon>
    </lineage>
</organism>
<evidence type="ECO:0000313" key="2">
    <source>
        <dbReference type="Proteomes" id="UP000596083"/>
    </source>
</evidence>
<dbReference type="AlphaFoldDB" id="A0A7T7HM26"/>